<dbReference type="RefSeq" id="WP_274493696.1">
    <property type="nucleotide sequence ID" value="NZ_CP118166.1"/>
</dbReference>
<dbReference type="Gene3D" id="3.40.50.150">
    <property type="entry name" value="Vaccinia Virus protein VP39"/>
    <property type="match status" value="1"/>
</dbReference>
<sequence>MKNDRQSAASCPACSASEASTVAAWSDWEREAAARDDGPMRIASAEASGYAARKPDFSRCLTCRSVYLHPLPDAKELAAFYQNYHRTGDFVRKAEKKVARAWRRIAFLRHRAPGKKFLEIGANIGAGAEAARRLGFSATAIEPDKEASSAGEALFSEVRHVAGMLEDLAPQEQFDFIYMAEVIEHVPDPLAFMKRVASHMAPGAILFATTPDAGHWRTPNNIMSYKSMIPPEHVVLFTQTGLRALFERAGLKQVRFRPHLKPGIRVTAVKSN</sequence>
<dbReference type="SUPFAM" id="SSF53335">
    <property type="entry name" value="S-adenosyl-L-methionine-dependent methyltransferases"/>
    <property type="match status" value="1"/>
</dbReference>
<dbReference type="GO" id="GO:0008168">
    <property type="term" value="F:methyltransferase activity"/>
    <property type="evidence" value="ECO:0007669"/>
    <property type="project" value="UniProtKB-KW"/>
</dbReference>
<name>A0AAE9ZBR5_9PROT</name>
<dbReference type="InterPro" id="IPR029063">
    <property type="entry name" value="SAM-dependent_MTases_sf"/>
</dbReference>
<evidence type="ECO:0000313" key="2">
    <source>
        <dbReference type="Proteomes" id="UP001214043"/>
    </source>
</evidence>
<dbReference type="EMBL" id="CP118166">
    <property type="protein sequence ID" value="WDI31809.1"/>
    <property type="molecule type" value="Genomic_DNA"/>
</dbReference>
<gene>
    <name evidence="1" type="ORF">PUV54_01235</name>
</gene>
<keyword evidence="2" id="KW-1185">Reference proteome</keyword>
<dbReference type="PANTHER" id="PTHR43861:SF6">
    <property type="entry name" value="METHYLTRANSFERASE TYPE 11"/>
    <property type="match status" value="1"/>
</dbReference>
<dbReference type="KEGG" id="hfl:PUV54_01235"/>
<keyword evidence="1" id="KW-0808">Transferase</keyword>
<dbReference type="CDD" id="cd02440">
    <property type="entry name" value="AdoMet_MTases"/>
    <property type="match status" value="1"/>
</dbReference>
<evidence type="ECO:0000313" key="1">
    <source>
        <dbReference type="EMBL" id="WDI31809.1"/>
    </source>
</evidence>
<dbReference type="Pfam" id="PF13489">
    <property type="entry name" value="Methyltransf_23"/>
    <property type="match status" value="1"/>
</dbReference>
<proteinExistence type="predicted"/>
<reference evidence="1" key="1">
    <citation type="submission" date="2023-02" db="EMBL/GenBank/DDBJ databases">
        <title>Genome sequence of Hyphococcus flavus.</title>
        <authorList>
            <person name="Rong J.-C."/>
            <person name="Zhao Q."/>
            <person name="Yi M."/>
            <person name="Wu J.-Y."/>
        </authorList>
    </citation>
    <scope>NUCLEOTIDE SEQUENCE</scope>
    <source>
        <strain evidence="1">MCCC 1K03223</strain>
    </source>
</reference>
<accession>A0AAE9ZBR5</accession>
<organism evidence="1 2">
    <name type="scientific">Hyphococcus flavus</name>
    <dbReference type="NCBI Taxonomy" id="1866326"/>
    <lineage>
        <taxon>Bacteria</taxon>
        <taxon>Pseudomonadati</taxon>
        <taxon>Pseudomonadota</taxon>
        <taxon>Alphaproteobacteria</taxon>
        <taxon>Parvularculales</taxon>
        <taxon>Parvularculaceae</taxon>
        <taxon>Hyphococcus</taxon>
    </lineage>
</organism>
<dbReference type="PANTHER" id="PTHR43861">
    <property type="entry name" value="TRANS-ACONITATE 2-METHYLTRANSFERASE-RELATED"/>
    <property type="match status" value="1"/>
</dbReference>
<protein>
    <submittedName>
        <fullName evidence="1">Class I SAM-dependent methyltransferase</fullName>
    </submittedName>
</protein>
<dbReference type="Proteomes" id="UP001214043">
    <property type="component" value="Chromosome"/>
</dbReference>
<dbReference type="GO" id="GO:0032259">
    <property type="term" value="P:methylation"/>
    <property type="evidence" value="ECO:0007669"/>
    <property type="project" value="UniProtKB-KW"/>
</dbReference>
<keyword evidence="1" id="KW-0489">Methyltransferase</keyword>
<dbReference type="AlphaFoldDB" id="A0AAE9ZBR5"/>